<evidence type="ECO:0000259" key="1">
    <source>
        <dbReference type="Pfam" id="PF01973"/>
    </source>
</evidence>
<dbReference type="EMBL" id="JAIMJA010000011">
    <property type="protein sequence ID" value="MCE2595562.1"/>
    <property type="molecule type" value="Genomic_DNA"/>
</dbReference>
<proteinExistence type="predicted"/>
<gene>
    <name evidence="2" type="ORF">K6Y31_12100</name>
</gene>
<keyword evidence="3" id="KW-1185">Reference proteome</keyword>
<organism evidence="2 3">
    <name type="scientific">Motilimonas cestriensis</name>
    <dbReference type="NCBI Taxonomy" id="2742685"/>
    <lineage>
        <taxon>Bacteria</taxon>
        <taxon>Pseudomonadati</taxon>
        <taxon>Pseudomonadota</taxon>
        <taxon>Gammaproteobacteria</taxon>
        <taxon>Alteromonadales</taxon>
        <taxon>Alteromonadales genera incertae sedis</taxon>
        <taxon>Motilimonas</taxon>
    </lineage>
</organism>
<sequence length="435" mass="49455">MDLFFNRNLHFIKQRWPEIARNIEQAQPYQTLTATLLKAKADTLIINNIQLTGAYDRKHEAQVQCEELPDDAKHVFLYGPALGDIQTHLLQRDTLLQLHVCVLNYAVFSVVLSYFDQPWLSDPRVILHDMNSLKDVYSPFVVAPAELQLAANEAIKLRDRLWLELDHEFVQQKHLGNFDAINCQVLANSAVISKDHDVASLFDQANGSKALIIAAGPSLEHHYETLKAIYKRENRPLVIAADVTIPVFNSLDLVPDYVVYIDPDYKHHFQQYDLTHFSNSRLVYFPRMATTDLLHWPGKRYCAYSDSTLFDEIKQQLPRASLFSGGSVLHAATDLAVKMGVSELYFLGADFGYVNERTHAFWENNTLMPAGINSANTFVLNGNNEPIPTHANFRGYLRELERYIEAHPSVHFFNTSLVGAHIDGAPFAKDFAEKI</sequence>
<evidence type="ECO:0000313" key="2">
    <source>
        <dbReference type="EMBL" id="MCE2595562.1"/>
    </source>
</evidence>
<protein>
    <submittedName>
        <fullName evidence="2">DUF115 domain-containing protein</fullName>
    </submittedName>
</protein>
<feature type="domain" description="6-hydroxymethylpterin diphosphokinase MptE-like" evidence="1">
    <location>
        <begin position="184"/>
        <end position="355"/>
    </location>
</feature>
<dbReference type="RefSeq" id="WP_233053073.1">
    <property type="nucleotide sequence ID" value="NZ_JAIMJA010000011.1"/>
</dbReference>
<accession>A0ABS8WB88</accession>
<name>A0ABS8WB88_9GAMM</name>
<reference evidence="2 3" key="1">
    <citation type="journal article" date="2022" name="Environ. Microbiol. Rep.">
        <title>Eco-phylogenetic analyses reveal divergent evolution of vitamin B12 metabolism in the marine bacterial family 'Psychromonadaceae'.</title>
        <authorList>
            <person name="Jin X."/>
            <person name="Yang Y."/>
            <person name="Cao H."/>
            <person name="Gao B."/>
            <person name="Zhao Z."/>
        </authorList>
    </citation>
    <scope>NUCLEOTIDE SEQUENCE [LARGE SCALE GENOMIC DNA]</scope>
    <source>
        <strain evidence="2 3">MKS20</strain>
    </source>
</reference>
<dbReference type="PANTHER" id="PTHR41786">
    <property type="entry name" value="MOTILITY ACCESSORY FACTOR MAF"/>
    <property type="match status" value="1"/>
</dbReference>
<dbReference type="Pfam" id="PF01973">
    <property type="entry name" value="MptE-like"/>
    <property type="match status" value="1"/>
</dbReference>
<dbReference type="PANTHER" id="PTHR41786:SF1">
    <property type="entry name" value="6-HYDROXYMETHYLPTERIN DIPHOSPHOKINASE MPTE-LIKE DOMAIN-CONTAINING PROTEIN"/>
    <property type="match status" value="1"/>
</dbReference>
<comment type="caution">
    <text evidence="2">The sequence shown here is derived from an EMBL/GenBank/DDBJ whole genome shotgun (WGS) entry which is preliminary data.</text>
</comment>
<dbReference type="InterPro" id="IPR002826">
    <property type="entry name" value="MptE-like"/>
</dbReference>
<dbReference type="Proteomes" id="UP001201273">
    <property type="component" value="Unassembled WGS sequence"/>
</dbReference>
<evidence type="ECO:0000313" key="3">
    <source>
        <dbReference type="Proteomes" id="UP001201273"/>
    </source>
</evidence>